<dbReference type="PANTHER" id="PTHR39550:SF1">
    <property type="entry name" value="SLL0658 PROTEIN"/>
    <property type="match status" value="1"/>
</dbReference>
<keyword evidence="2" id="KW-1185">Reference proteome</keyword>
<dbReference type="AlphaFoldDB" id="A0A2Z2MMR5"/>
<dbReference type="EMBL" id="CP015103">
    <property type="protein sequence ID" value="ASJ08915.1"/>
    <property type="molecule type" value="Genomic_DNA"/>
</dbReference>
<evidence type="ECO:0000313" key="1">
    <source>
        <dbReference type="EMBL" id="ASJ08915.1"/>
    </source>
</evidence>
<gene>
    <name evidence="1" type="ORF">A3L11_06625</name>
</gene>
<protein>
    <recommendedName>
        <fullName evidence="3">DUF3368 domain-containing protein</fullName>
    </recommendedName>
</protein>
<name>A0A2Z2MMR5_9EURY</name>
<dbReference type="InterPro" id="IPR021799">
    <property type="entry name" value="PIN-like_prokaryotic"/>
</dbReference>
<organism evidence="1 2">
    <name type="scientific">Thermococcus siculi</name>
    <dbReference type="NCBI Taxonomy" id="72803"/>
    <lineage>
        <taxon>Archaea</taxon>
        <taxon>Methanobacteriati</taxon>
        <taxon>Methanobacteriota</taxon>
        <taxon>Thermococci</taxon>
        <taxon>Thermococcales</taxon>
        <taxon>Thermococcaceae</taxon>
        <taxon>Thermococcus</taxon>
    </lineage>
</organism>
<evidence type="ECO:0008006" key="3">
    <source>
        <dbReference type="Google" id="ProtNLM"/>
    </source>
</evidence>
<reference evidence="1 2" key="1">
    <citation type="submission" date="2016-04" db="EMBL/GenBank/DDBJ databases">
        <title>Complete genome sequence of Thermococcus siculi type strain RG-20.</title>
        <authorList>
            <person name="Oger P.M."/>
        </authorList>
    </citation>
    <scope>NUCLEOTIDE SEQUENCE [LARGE SCALE GENOMIC DNA]</scope>
    <source>
        <strain evidence="1 2">RG-20</strain>
    </source>
</reference>
<dbReference type="KEGG" id="tsl:A3L11_06625"/>
<dbReference type="OrthoDB" id="323844at2157"/>
<sequence length="161" mass="17933">MPVVSDSTPLIHLAKIGRLELLQEFFGEISIPAAVYRECVLEGGNSEDALAIKNAKWIKVENISDEKLKRALMLELDEGESEAIVLALERNAELILIDDYDGREVARALGLKVVGTIGVLLRAKLLGKIESLMEELERLKATGFWLSEELYERILKEAGEL</sequence>
<proteinExistence type="predicted"/>
<evidence type="ECO:0000313" key="2">
    <source>
        <dbReference type="Proteomes" id="UP000250125"/>
    </source>
</evidence>
<accession>A0A2Z2MMR5</accession>
<dbReference type="Proteomes" id="UP000250125">
    <property type="component" value="Chromosome"/>
</dbReference>
<dbReference type="Pfam" id="PF11848">
    <property type="entry name" value="DUF3368"/>
    <property type="match status" value="1"/>
</dbReference>
<dbReference type="PANTHER" id="PTHR39550">
    <property type="entry name" value="SLL0658 PROTEIN"/>
    <property type="match status" value="1"/>
</dbReference>